<evidence type="ECO:0000313" key="2">
    <source>
        <dbReference type="Proteomes" id="UP000593577"/>
    </source>
</evidence>
<gene>
    <name evidence="1" type="ORF">Goari_002408</name>
</gene>
<comment type="caution">
    <text evidence="1">The sequence shown here is derived from an EMBL/GenBank/DDBJ whole genome shotgun (WGS) entry which is preliminary data.</text>
</comment>
<evidence type="ECO:0000313" key="1">
    <source>
        <dbReference type="EMBL" id="MBA0695809.1"/>
    </source>
</evidence>
<organism evidence="1 2">
    <name type="scientific">Gossypium aridum</name>
    <name type="common">American cotton</name>
    <name type="synonym">Erioxylum aridum</name>
    <dbReference type="NCBI Taxonomy" id="34290"/>
    <lineage>
        <taxon>Eukaryota</taxon>
        <taxon>Viridiplantae</taxon>
        <taxon>Streptophyta</taxon>
        <taxon>Embryophyta</taxon>
        <taxon>Tracheophyta</taxon>
        <taxon>Spermatophyta</taxon>
        <taxon>Magnoliopsida</taxon>
        <taxon>eudicotyledons</taxon>
        <taxon>Gunneridae</taxon>
        <taxon>Pentapetalae</taxon>
        <taxon>rosids</taxon>
        <taxon>malvids</taxon>
        <taxon>Malvales</taxon>
        <taxon>Malvaceae</taxon>
        <taxon>Malvoideae</taxon>
        <taxon>Gossypium</taxon>
    </lineage>
</organism>
<accession>A0A7J8Y9Y6</accession>
<name>A0A7J8Y9Y6_GOSAI</name>
<protein>
    <submittedName>
        <fullName evidence="1">Uncharacterized protein</fullName>
    </submittedName>
</protein>
<dbReference type="EMBL" id="JABFAA010000011">
    <property type="protein sequence ID" value="MBA0695809.1"/>
    <property type="molecule type" value="Genomic_DNA"/>
</dbReference>
<dbReference type="Proteomes" id="UP000593577">
    <property type="component" value="Unassembled WGS sequence"/>
</dbReference>
<reference evidence="1 2" key="1">
    <citation type="journal article" date="2019" name="Genome Biol. Evol.">
        <title>Insights into the evolution of the New World diploid cottons (Gossypium, subgenus Houzingenia) based on genome sequencing.</title>
        <authorList>
            <person name="Grover C.E."/>
            <person name="Arick M.A. 2nd"/>
            <person name="Thrash A."/>
            <person name="Conover J.L."/>
            <person name="Sanders W.S."/>
            <person name="Peterson D.G."/>
            <person name="Frelichowski J.E."/>
            <person name="Scheffler J.A."/>
            <person name="Scheffler B.E."/>
            <person name="Wendel J.F."/>
        </authorList>
    </citation>
    <scope>NUCLEOTIDE SEQUENCE [LARGE SCALE GENOMIC DNA]</scope>
    <source>
        <strain evidence="1">185</strain>
        <tissue evidence="1">Leaf</tissue>
    </source>
</reference>
<keyword evidence="2" id="KW-1185">Reference proteome</keyword>
<dbReference type="AlphaFoldDB" id="A0A7J8Y9Y6"/>
<proteinExistence type="predicted"/>
<sequence length="57" mass="6366">MSRNAVPTGCKSILMKRFSSVVEAMDCHKTTPKRAAPPPLTAQKDVRPWFSGQGFFR</sequence>